<gene>
    <name evidence="2" type="ORF">SAMCFNEI73_pC0238</name>
</gene>
<dbReference type="EMBL" id="CP013110">
    <property type="protein sequence ID" value="APG93960.1"/>
    <property type="molecule type" value="Genomic_DNA"/>
</dbReference>
<dbReference type="KEGG" id="same:SAMCFNEI73_pC0238"/>
<keyword evidence="3" id="KW-1185">Reference proteome</keyword>
<proteinExistence type="predicted"/>
<geneLocation type="plasmid" evidence="2 3">
    <name>C</name>
</geneLocation>
<sequence length="40" mass="4567">MWKKDIQTRLLDDISWFVAASGVELVLLLMVTREIAFSGN</sequence>
<protein>
    <submittedName>
        <fullName evidence="2">Uncharacterized protein</fullName>
    </submittedName>
</protein>
<feature type="transmembrane region" description="Helical" evidence="1">
    <location>
        <begin position="14"/>
        <end position="32"/>
    </location>
</feature>
<keyword evidence="1" id="KW-0812">Transmembrane</keyword>
<dbReference type="Proteomes" id="UP000182306">
    <property type="component" value="Plasmid C"/>
</dbReference>
<accession>A0A1L3LV32</accession>
<keyword evidence="1" id="KW-1133">Transmembrane helix</keyword>
<reference evidence="2 3" key="1">
    <citation type="submission" date="2015-10" db="EMBL/GenBank/DDBJ databases">
        <title>Genomic differences between typical nodule nitrogen-fixing rhizobial strains and those coming from bean seeds.</title>
        <authorList>
            <person name="Peralta H."/>
            <person name="Aguilar-Vera A."/>
            <person name="Diaz R."/>
            <person name="Mora Y."/>
            <person name="Martinez-Batallar G."/>
            <person name="Salazar E."/>
            <person name="Vargas-Lagunas C."/>
            <person name="Encarnacion S."/>
            <person name="Girard L."/>
            <person name="Mora J."/>
        </authorList>
    </citation>
    <scope>NUCLEOTIDE SEQUENCE [LARGE SCALE GENOMIC DNA]</scope>
    <source>
        <strain evidence="2 3">CFNEI 73</strain>
        <plasmid evidence="2 3">C</plasmid>
    </source>
</reference>
<keyword evidence="2" id="KW-0614">Plasmid</keyword>
<name>A0A1L3LV32_9HYPH</name>
<evidence type="ECO:0000313" key="3">
    <source>
        <dbReference type="Proteomes" id="UP000182306"/>
    </source>
</evidence>
<evidence type="ECO:0000256" key="1">
    <source>
        <dbReference type="SAM" id="Phobius"/>
    </source>
</evidence>
<dbReference type="AlphaFoldDB" id="A0A1L3LV32"/>
<keyword evidence="1" id="KW-0472">Membrane</keyword>
<evidence type="ECO:0000313" key="2">
    <source>
        <dbReference type="EMBL" id="APG93960.1"/>
    </source>
</evidence>
<organism evidence="2 3">
    <name type="scientific">Sinorhizobium americanum</name>
    <dbReference type="NCBI Taxonomy" id="194963"/>
    <lineage>
        <taxon>Bacteria</taxon>
        <taxon>Pseudomonadati</taxon>
        <taxon>Pseudomonadota</taxon>
        <taxon>Alphaproteobacteria</taxon>
        <taxon>Hyphomicrobiales</taxon>
        <taxon>Rhizobiaceae</taxon>
        <taxon>Sinorhizobium/Ensifer group</taxon>
        <taxon>Sinorhizobium</taxon>
    </lineage>
</organism>